<dbReference type="PANTHER" id="PTHR31379">
    <property type="entry name" value="F-BOX C PROTEIN-RELATED-RELATED"/>
    <property type="match status" value="1"/>
</dbReference>
<evidence type="ECO:0000313" key="1">
    <source>
        <dbReference type="EMBL" id="UMM27022.1"/>
    </source>
</evidence>
<reference evidence="1 2" key="1">
    <citation type="submission" date="2022-04" db="EMBL/GenBank/DDBJ databases">
        <title>Chromosome-level reference genomes for two strains of Caenorhabditis briggsae: an improved platform for comparative genomics.</title>
        <authorList>
            <person name="Stevens L."/>
            <person name="Andersen E."/>
        </authorList>
    </citation>
    <scope>NUCLEOTIDE SEQUENCE [LARGE SCALE GENOMIC DNA]</scope>
    <source>
        <strain evidence="1">VX34</strain>
        <tissue evidence="1">Whole-organism</tissue>
    </source>
</reference>
<keyword evidence="2" id="KW-1185">Reference proteome</keyword>
<dbReference type="Proteomes" id="UP000829354">
    <property type="component" value="Chromosome IV"/>
</dbReference>
<accession>A0AAE9EUS0</accession>
<proteinExistence type="predicted"/>
<dbReference type="AlphaFoldDB" id="A0AAE9EUS0"/>
<dbReference type="InterPro" id="IPR021942">
    <property type="entry name" value="DUF3557"/>
</dbReference>
<protein>
    <submittedName>
        <fullName evidence="1">Uncharacterized protein</fullName>
    </submittedName>
</protein>
<dbReference type="EMBL" id="CP092623">
    <property type="protein sequence ID" value="UMM27022.1"/>
    <property type="molecule type" value="Genomic_DNA"/>
</dbReference>
<gene>
    <name evidence="1" type="ORF">L5515_010486</name>
</gene>
<evidence type="ECO:0000313" key="2">
    <source>
        <dbReference type="Proteomes" id="UP000829354"/>
    </source>
</evidence>
<sequence length="161" mass="18774">MLPISSVLTPYCQTVRIRSIASLNCDSPVVRNAKILEISTENLMWPTTNLHQLPNPQIKLSYPYTDQITTANYFDRITEWLSIDRFIGSKLSIMLDTEDAGEKVLEMARSRSSERANCRSFKRCVRVRWQNGKDIRICYVKNKKRSQFEWILKTRIIKAEA</sequence>
<organism evidence="1 2">
    <name type="scientific">Caenorhabditis briggsae</name>
    <dbReference type="NCBI Taxonomy" id="6238"/>
    <lineage>
        <taxon>Eukaryota</taxon>
        <taxon>Metazoa</taxon>
        <taxon>Ecdysozoa</taxon>
        <taxon>Nematoda</taxon>
        <taxon>Chromadorea</taxon>
        <taxon>Rhabditida</taxon>
        <taxon>Rhabditina</taxon>
        <taxon>Rhabditomorpha</taxon>
        <taxon>Rhabditoidea</taxon>
        <taxon>Rhabditidae</taxon>
        <taxon>Peloderinae</taxon>
        <taxon>Caenorhabditis</taxon>
    </lineage>
</organism>
<name>A0AAE9EUS0_CAEBR</name>
<dbReference type="PANTHER" id="PTHR31379:SF1">
    <property type="entry name" value="F-BOX C PROTEIN-RELATED"/>
    <property type="match status" value="1"/>
</dbReference>